<dbReference type="AlphaFoldDB" id="A0A9E7JRS1"/>
<proteinExistence type="predicted"/>
<dbReference type="Proteomes" id="UP001055439">
    <property type="component" value="Chromosome 3"/>
</dbReference>
<name>A0A9E7JRS1_9LILI</name>
<keyword evidence="2" id="KW-1185">Reference proteome</keyword>
<organism evidence="1 2">
    <name type="scientific">Musa troglodytarum</name>
    <name type="common">fe'i banana</name>
    <dbReference type="NCBI Taxonomy" id="320322"/>
    <lineage>
        <taxon>Eukaryota</taxon>
        <taxon>Viridiplantae</taxon>
        <taxon>Streptophyta</taxon>
        <taxon>Embryophyta</taxon>
        <taxon>Tracheophyta</taxon>
        <taxon>Spermatophyta</taxon>
        <taxon>Magnoliopsida</taxon>
        <taxon>Liliopsida</taxon>
        <taxon>Zingiberales</taxon>
        <taxon>Musaceae</taxon>
        <taxon>Musa</taxon>
    </lineage>
</organism>
<reference evidence="1" key="1">
    <citation type="submission" date="2022-05" db="EMBL/GenBank/DDBJ databases">
        <title>The Musa troglodytarum L. genome provides insights into the mechanism of non-climacteric behaviour and enrichment of carotenoids.</title>
        <authorList>
            <person name="Wang J."/>
        </authorList>
    </citation>
    <scope>NUCLEOTIDE SEQUENCE</scope>
    <source>
        <tissue evidence="1">Leaf</tissue>
    </source>
</reference>
<gene>
    <name evidence="1" type="ORF">MUK42_32973</name>
</gene>
<evidence type="ECO:0000313" key="2">
    <source>
        <dbReference type="Proteomes" id="UP001055439"/>
    </source>
</evidence>
<sequence>MIEDNAFKARIILTCGRFIVHRSLKLNPCCPILKQLGRDINCECTCYGFYFLSKEGVLCPTQTYKHLLAAPLGCTLHRSELSYIQLMAGREV</sequence>
<accession>A0A9E7JRS1</accession>
<protein>
    <submittedName>
        <fullName evidence="1">Uncharacterized protein</fullName>
    </submittedName>
</protein>
<evidence type="ECO:0000313" key="1">
    <source>
        <dbReference type="EMBL" id="URD91697.1"/>
    </source>
</evidence>
<dbReference type="EMBL" id="CP097505">
    <property type="protein sequence ID" value="URD91697.1"/>
    <property type="molecule type" value="Genomic_DNA"/>
</dbReference>